<dbReference type="SUPFAM" id="SSF63829">
    <property type="entry name" value="Calcium-dependent phosphotriesterase"/>
    <property type="match status" value="1"/>
</dbReference>
<gene>
    <name evidence="3" type="ORF">FIV42_22530</name>
</gene>
<dbReference type="PROSITE" id="PS51257">
    <property type="entry name" value="PROKAR_LIPOPROTEIN"/>
    <property type="match status" value="1"/>
</dbReference>
<reference evidence="3 4" key="1">
    <citation type="submission" date="2019-06" db="EMBL/GenBank/DDBJ databases">
        <title>Persicimonas caeni gen. nov., sp. nov., a predatory bacterium isolated from solar saltern.</title>
        <authorList>
            <person name="Wang S."/>
        </authorList>
    </citation>
    <scope>NUCLEOTIDE SEQUENCE [LARGE SCALE GENOMIC DNA]</scope>
    <source>
        <strain evidence="3 4">YN101</strain>
    </source>
</reference>
<feature type="region of interest" description="Disordered" evidence="1">
    <location>
        <begin position="29"/>
        <end position="68"/>
    </location>
</feature>
<sequence length="533" mass="58159">MFAHKTAARFALTLLVGSSLVGCTLSEYSRPNQPATARQQASQGDVASARAQCVGGRRTGPNESASKRYPGDAWTIDDIPVDFNTGKPTAEWPRQKQAIDSVTYGPGLPGDVAHCGAHPRGGDVTLAGIVGDPISGLIDRNGTLVTNHRTVHSPLDIRGAITWWGADGAQRQLDFSDIKGMSNLVEDPSTGDLIVGITHWVDKDTSKGTMRLTRISSDGKILDEDLFDEIRKAKPSGFRYVSLASFAVSQKGEIYVGLTLVRRRRAHEKGGRLDVGEMMLAKIDADGDLQWTERIKTKFFNQQSYHAGNSTISAMAVSPNGDVIVTASTANHIGRHRNKGHLDVVALRYSPDGKKKWMRAWGSHGSEYPAKVAVDESGHIAIVGNTRGPLHGKHAKIFRPNEDSFVTLLDRGGQELWSHQFGTKYNEFVSSVDFTEQGSLLVTGFTKGDFREPDAFDINRSFGHPEDMFIARFDAGGRFGWVDQFGRYQKAEKANEAVVRPDGTLHILGSAYGKLSRGGSVHDWNMVVTTSKP</sequence>
<evidence type="ECO:0008006" key="5">
    <source>
        <dbReference type="Google" id="ProtNLM"/>
    </source>
</evidence>
<dbReference type="PANTHER" id="PTHR35580:SF1">
    <property type="entry name" value="PHYTASE-LIKE DOMAIN-CONTAINING PROTEIN"/>
    <property type="match status" value="1"/>
</dbReference>
<dbReference type="OrthoDB" id="53254at2"/>
<evidence type="ECO:0000313" key="3">
    <source>
        <dbReference type="EMBL" id="QDG53417.1"/>
    </source>
</evidence>
<feature type="chain" id="PRO_5030106751" description="WD40 repeat domain-containing protein" evidence="2">
    <location>
        <begin position="22"/>
        <end position="533"/>
    </location>
</feature>
<evidence type="ECO:0000313" key="4">
    <source>
        <dbReference type="Proteomes" id="UP000315995"/>
    </source>
</evidence>
<organism evidence="3 4">
    <name type="scientific">Persicimonas caeni</name>
    <dbReference type="NCBI Taxonomy" id="2292766"/>
    <lineage>
        <taxon>Bacteria</taxon>
        <taxon>Deltaproteobacteria</taxon>
        <taxon>Bradymonadales</taxon>
        <taxon>Bradymonadaceae</taxon>
        <taxon>Persicimonas</taxon>
    </lineage>
</organism>
<protein>
    <recommendedName>
        <fullName evidence="5">WD40 repeat domain-containing protein</fullName>
    </recommendedName>
</protein>
<name>A0A4Y6PZI4_PERCE</name>
<feature type="signal peptide" evidence="2">
    <location>
        <begin position="1"/>
        <end position="21"/>
    </location>
</feature>
<dbReference type="PANTHER" id="PTHR35580">
    <property type="entry name" value="CELL SURFACE GLYCOPROTEIN (S-LAYER PROTEIN)-LIKE PROTEIN"/>
    <property type="match status" value="1"/>
</dbReference>
<accession>A0A4Y6PZI4</accession>
<dbReference type="AlphaFoldDB" id="A0A4Y6PZI4"/>
<keyword evidence="2" id="KW-0732">Signal</keyword>
<feature type="compositionally biased region" description="Polar residues" evidence="1">
    <location>
        <begin position="29"/>
        <end position="45"/>
    </location>
</feature>
<keyword evidence="4" id="KW-1185">Reference proteome</keyword>
<evidence type="ECO:0000256" key="1">
    <source>
        <dbReference type="SAM" id="MobiDB-lite"/>
    </source>
</evidence>
<dbReference type="Proteomes" id="UP000315995">
    <property type="component" value="Chromosome"/>
</dbReference>
<evidence type="ECO:0000256" key="2">
    <source>
        <dbReference type="SAM" id="SignalP"/>
    </source>
</evidence>
<accession>A0A5B8YBC2</accession>
<dbReference type="InterPro" id="IPR052918">
    <property type="entry name" value="Motility_Chemotaxis_Reg"/>
</dbReference>
<dbReference type="Gene3D" id="2.80.10.50">
    <property type="match status" value="1"/>
</dbReference>
<dbReference type="RefSeq" id="WP_141199873.1">
    <property type="nucleotide sequence ID" value="NZ_CP041186.1"/>
</dbReference>
<dbReference type="EMBL" id="CP041186">
    <property type="protein sequence ID" value="QDG53417.1"/>
    <property type="molecule type" value="Genomic_DNA"/>
</dbReference>
<proteinExistence type="predicted"/>